<dbReference type="Pfam" id="PF13960">
    <property type="entry name" value="DUF4218"/>
    <property type="match status" value="1"/>
</dbReference>
<accession>A0A0A9DBE1</accession>
<dbReference type="PANTHER" id="PTHR48258:SF4">
    <property type="entry name" value="DUF4216 DOMAIN-CONTAINING PROTEIN"/>
    <property type="match status" value="1"/>
</dbReference>
<evidence type="ECO:0000259" key="1">
    <source>
        <dbReference type="Pfam" id="PF13960"/>
    </source>
</evidence>
<dbReference type="InterPro" id="IPR025452">
    <property type="entry name" value="DUF4218"/>
</dbReference>
<dbReference type="PANTHER" id="PTHR48258">
    <property type="entry name" value="DUF4218 DOMAIN-CONTAINING PROTEIN-RELATED"/>
    <property type="match status" value="1"/>
</dbReference>
<reference evidence="2" key="2">
    <citation type="journal article" date="2015" name="Data Brief">
        <title>Shoot transcriptome of the giant reed, Arundo donax.</title>
        <authorList>
            <person name="Barrero R.A."/>
            <person name="Guerrero F.D."/>
            <person name="Moolhuijzen P."/>
            <person name="Goolsby J.A."/>
            <person name="Tidwell J."/>
            <person name="Bellgard S.E."/>
            <person name="Bellgard M.I."/>
        </authorList>
    </citation>
    <scope>NUCLEOTIDE SEQUENCE</scope>
    <source>
        <tissue evidence="2">Shoot tissue taken approximately 20 cm above the soil surface</tissue>
    </source>
</reference>
<reference evidence="2" key="1">
    <citation type="submission" date="2014-09" db="EMBL/GenBank/DDBJ databases">
        <authorList>
            <person name="Magalhaes I.L.F."/>
            <person name="Oliveira U."/>
            <person name="Santos F.R."/>
            <person name="Vidigal T.H.D.A."/>
            <person name="Brescovit A.D."/>
            <person name="Santos A.J."/>
        </authorList>
    </citation>
    <scope>NUCLEOTIDE SEQUENCE</scope>
    <source>
        <tissue evidence="2">Shoot tissue taken approximately 20 cm above the soil surface</tissue>
    </source>
</reference>
<protein>
    <recommendedName>
        <fullName evidence="1">DUF4218 domain-containing protein</fullName>
    </recommendedName>
</protein>
<name>A0A0A9DBE1_ARUDO</name>
<dbReference type="AlphaFoldDB" id="A0A0A9DBE1"/>
<sequence>MERNIVVHTCKLEKISPQVFFNPMQHLIIHLAEEVRLRCPIQYWWNYAFERAIQKLRKKYGIRQELRVTLLKLSLLRRP</sequence>
<organism evidence="2">
    <name type="scientific">Arundo donax</name>
    <name type="common">Giant reed</name>
    <name type="synonym">Donax arundinaceus</name>
    <dbReference type="NCBI Taxonomy" id="35708"/>
    <lineage>
        <taxon>Eukaryota</taxon>
        <taxon>Viridiplantae</taxon>
        <taxon>Streptophyta</taxon>
        <taxon>Embryophyta</taxon>
        <taxon>Tracheophyta</taxon>
        <taxon>Spermatophyta</taxon>
        <taxon>Magnoliopsida</taxon>
        <taxon>Liliopsida</taxon>
        <taxon>Poales</taxon>
        <taxon>Poaceae</taxon>
        <taxon>PACMAD clade</taxon>
        <taxon>Arundinoideae</taxon>
        <taxon>Arundineae</taxon>
        <taxon>Arundo</taxon>
    </lineage>
</organism>
<evidence type="ECO:0000313" key="2">
    <source>
        <dbReference type="EMBL" id="JAD84008.1"/>
    </source>
</evidence>
<proteinExistence type="predicted"/>
<dbReference type="EMBL" id="GBRH01213887">
    <property type="protein sequence ID" value="JAD84008.1"/>
    <property type="molecule type" value="Transcribed_RNA"/>
</dbReference>
<feature type="domain" description="DUF4218" evidence="1">
    <location>
        <begin position="2"/>
        <end position="59"/>
    </location>
</feature>